<dbReference type="InterPro" id="IPR032675">
    <property type="entry name" value="LRR_dom_sf"/>
</dbReference>
<evidence type="ECO:0000256" key="2">
    <source>
        <dbReference type="ARBA" id="ARBA00022821"/>
    </source>
</evidence>
<feature type="domain" description="Disease resistance R13L4/SHOC-2-like LRR" evidence="3">
    <location>
        <begin position="347"/>
        <end position="477"/>
    </location>
</feature>
<dbReference type="GO" id="GO:0006952">
    <property type="term" value="P:defense response"/>
    <property type="evidence" value="ECO:0007669"/>
    <property type="project" value="UniProtKB-KW"/>
</dbReference>
<keyword evidence="2" id="KW-0611">Plant defense</keyword>
<reference evidence="4 5" key="1">
    <citation type="journal article" date="2018" name="Nat. Genet.">
        <title>The Rosa genome provides new insights in the design of modern roses.</title>
        <authorList>
            <person name="Bendahmane M."/>
        </authorList>
    </citation>
    <scope>NUCLEOTIDE SEQUENCE [LARGE SCALE GENOMIC DNA]</scope>
    <source>
        <strain evidence="5">cv. Old Blush</strain>
    </source>
</reference>
<accession>A0A2P6S1Y5</accession>
<dbReference type="Gramene" id="PRQ52698">
    <property type="protein sequence ID" value="PRQ52698"/>
    <property type="gene ID" value="RchiOBHm_Chr2g0158291"/>
</dbReference>
<dbReference type="InterPro" id="IPR042197">
    <property type="entry name" value="Apaf_helical"/>
</dbReference>
<protein>
    <submittedName>
        <fullName evidence="4">Putative leucine-rich repeat domain, L domain-containing protein</fullName>
    </submittedName>
</protein>
<evidence type="ECO:0000313" key="4">
    <source>
        <dbReference type="EMBL" id="PRQ52698.1"/>
    </source>
</evidence>
<dbReference type="PANTHER" id="PTHR36766">
    <property type="entry name" value="PLANT BROAD-SPECTRUM MILDEW RESISTANCE PROTEIN RPW8"/>
    <property type="match status" value="1"/>
</dbReference>
<dbReference type="Gene3D" id="1.10.8.430">
    <property type="entry name" value="Helical domain of apoptotic protease-activating factors"/>
    <property type="match status" value="1"/>
</dbReference>
<sequence>MSKFFQIVERCKGFPLAITVVGRSLRAQPLEMWQNRLSQWAKGSSLFDSETDLLLSLQSSLDALDKERAIIRECFLDLGSFPEDREIPVDALIDIWSELYDIDEDTSCIANLYELNNRSLANLIDRRASSLDGEGYYGYHYVTQHDVLRELAIYHSKLDPVEHRERLIIDTCGSNLPKWWREQKYQVMKARLLSLSAVLPTLASYSILYVESSTLKCLNMHLPETEVLILNMRYLNVRDMLYIPEFVEKMDKLKVLVITGEEARVPVVLHNFQVLSRLSNLKRIRLRGISISSIVKNSIQVKSLRKLSLIRCSTGIGSAKLAHAFPNLEEIHIKHGSLLFHLPSDTRTVLRGLCDLISLKKVTLTEVRVFQVWALPDEIGNLVNLQVLRLRSCPDLSELPNSIKNLKKLNFLGIFNCEEFRELPECIGQMRSLRKIDTRGCRRLTTLPRSVLDLKQLEEVTCDEDTESLWKSLLPSFRDRNQDIRIVIGPPPLR</sequence>
<dbReference type="Gene3D" id="1.10.10.10">
    <property type="entry name" value="Winged helix-like DNA-binding domain superfamily/Winged helix DNA-binding domain"/>
    <property type="match status" value="1"/>
</dbReference>
<keyword evidence="1" id="KW-0677">Repeat</keyword>
<evidence type="ECO:0000313" key="5">
    <source>
        <dbReference type="Proteomes" id="UP000238479"/>
    </source>
</evidence>
<keyword evidence="5" id="KW-1185">Reference proteome</keyword>
<comment type="caution">
    <text evidence="4">The sequence shown here is derived from an EMBL/GenBank/DDBJ whole genome shotgun (WGS) entry which is preliminary data.</text>
</comment>
<evidence type="ECO:0000259" key="3">
    <source>
        <dbReference type="Pfam" id="PF23598"/>
    </source>
</evidence>
<dbReference type="Proteomes" id="UP000238479">
    <property type="component" value="Chromosome 2"/>
</dbReference>
<evidence type="ECO:0000256" key="1">
    <source>
        <dbReference type="ARBA" id="ARBA00022737"/>
    </source>
</evidence>
<dbReference type="PRINTS" id="PR00364">
    <property type="entry name" value="DISEASERSIST"/>
</dbReference>
<dbReference type="PANTHER" id="PTHR36766:SF3">
    <property type="entry name" value="RPW8 DOMAIN-CONTAINING PROTEIN"/>
    <property type="match status" value="1"/>
</dbReference>
<gene>
    <name evidence="4" type="ORF">RchiOBHm_Chr2g0158291</name>
</gene>
<dbReference type="InterPro" id="IPR036388">
    <property type="entry name" value="WH-like_DNA-bd_sf"/>
</dbReference>
<dbReference type="Gene3D" id="3.80.10.10">
    <property type="entry name" value="Ribonuclease Inhibitor"/>
    <property type="match status" value="1"/>
</dbReference>
<dbReference type="AlphaFoldDB" id="A0A2P6S1Y5"/>
<dbReference type="InterPro" id="IPR055414">
    <property type="entry name" value="LRR_R13L4/SHOC2-like"/>
</dbReference>
<organism evidence="4 5">
    <name type="scientific">Rosa chinensis</name>
    <name type="common">China rose</name>
    <dbReference type="NCBI Taxonomy" id="74649"/>
    <lineage>
        <taxon>Eukaryota</taxon>
        <taxon>Viridiplantae</taxon>
        <taxon>Streptophyta</taxon>
        <taxon>Embryophyta</taxon>
        <taxon>Tracheophyta</taxon>
        <taxon>Spermatophyta</taxon>
        <taxon>Magnoliopsida</taxon>
        <taxon>eudicotyledons</taxon>
        <taxon>Gunneridae</taxon>
        <taxon>Pentapetalae</taxon>
        <taxon>rosids</taxon>
        <taxon>fabids</taxon>
        <taxon>Rosales</taxon>
        <taxon>Rosaceae</taxon>
        <taxon>Rosoideae</taxon>
        <taxon>Rosoideae incertae sedis</taxon>
        <taxon>Rosa</taxon>
    </lineage>
</organism>
<dbReference type="SUPFAM" id="SSF52047">
    <property type="entry name" value="RNI-like"/>
    <property type="match status" value="1"/>
</dbReference>
<dbReference type="Pfam" id="PF23598">
    <property type="entry name" value="LRR_14"/>
    <property type="match status" value="1"/>
</dbReference>
<dbReference type="EMBL" id="PDCK01000040">
    <property type="protein sequence ID" value="PRQ52698.1"/>
    <property type="molecule type" value="Genomic_DNA"/>
</dbReference>
<name>A0A2P6S1Y5_ROSCH</name>
<proteinExistence type="predicted"/>